<evidence type="ECO:0000313" key="1">
    <source>
        <dbReference type="EMBL" id="RGP69392.1"/>
    </source>
</evidence>
<comment type="caution">
    <text evidence="1">The sequence shown here is derived from an EMBL/GenBank/DDBJ whole genome shotgun (WGS) entry which is preliminary data.</text>
</comment>
<reference evidence="1 2" key="1">
    <citation type="journal article" date="2018" name="PLoS Pathog.">
        <title>Evolution of structural diversity of trichothecenes, a family of toxins produced by plant pathogenic and entomopathogenic fungi.</title>
        <authorList>
            <person name="Proctor R.H."/>
            <person name="McCormick S.P."/>
            <person name="Kim H.S."/>
            <person name="Cardoza R.E."/>
            <person name="Stanley A.M."/>
            <person name="Lindo L."/>
            <person name="Kelly A."/>
            <person name="Brown D.W."/>
            <person name="Lee T."/>
            <person name="Vaughan M.M."/>
            <person name="Alexander N.J."/>
            <person name="Busman M."/>
            <person name="Gutierrez S."/>
        </authorList>
    </citation>
    <scope>NUCLEOTIDE SEQUENCE [LARGE SCALE GENOMIC DNA]</scope>
    <source>
        <strain evidence="1 2">NRRL 20695</strain>
    </source>
</reference>
<dbReference type="Proteomes" id="UP000266234">
    <property type="component" value="Unassembled WGS sequence"/>
</dbReference>
<dbReference type="AlphaFoldDB" id="A0A395SBC4"/>
<name>A0A395SBC4_9HYPO</name>
<dbReference type="EMBL" id="PXOG01000183">
    <property type="protein sequence ID" value="RGP69392.1"/>
    <property type="molecule type" value="Genomic_DNA"/>
</dbReference>
<protein>
    <submittedName>
        <fullName evidence="1">Uncharacterized protein</fullName>
    </submittedName>
</protein>
<dbReference type="OrthoDB" id="3243178at2759"/>
<sequence>MSVFFVIIPHTGAYSGPFENLRESWITDLQETSYEEWPPGSKLHEVEDIDDIPKEILDEIMFISERDSAVWDQCVCVTSEATESFVSPPAYIDDYGHAHVKGWSESHDIGSWTLVIHPVCLAFVCRHNGITPKQLWESFFESSYDYFRDDMNNGLLHCVDYYEMDDWAGQSFEYNFEEPNPADITTIEAANELQWLLGRPTLLPAPQELQLATTECAPLRAEHRVFGIPELLDNILDYIIEVPIEVLQSELKERRDTFEASSAIVAAKTLLSLAQVNRSFYQAIVGDRQGAFLRAIKNFGWMLPFTPADWADSEWPDKVLEDAALVGGSNTDWRSYMLKCVHKATPNIRNRWRLHKMAVQFGRGGTPRGQRGHLDCIWNAGSPIVKSDLQKSVAEGWEVGVKWW</sequence>
<proteinExistence type="predicted"/>
<evidence type="ECO:0000313" key="2">
    <source>
        <dbReference type="Proteomes" id="UP000266234"/>
    </source>
</evidence>
<keyword evidence="2" id="KW-1185">Reference proteome</keyword>
<gene>
    <name evidence="1" type="ORF">FLONG3_7788</name>
</gene>
<organism evidence="1 2">
    <name type="scientific">Fusarium longipes</name>
    <dbReference type="NCBI Taxonomy" id="694270"/>
    <lineage>
        <taxon>Eukaryota</taxon>
        <taxon>Fungi</taxon>
        <taxon>Dikarya</taxon>
        <taxon>Ascomycota</taxon>
        <taxon>Pezizomycotina</taxon>
        <taxon>Sordariomycetes</taxon>
        <taxon>Hypocreomycetidae</taxon>
        <taxon>Hypocreales</taxon>
        <taxon>Nectriaceae</taxon>
        <taxon>Fusarium</taxon>
    </lineage>
</organism>
<accession>A0A395SBC4</accession>